<dbReference type="InterPro" id="IPR038286">
    <property type="entry name" value="IPK_sf"/>
</dbReference>
<evidence type="ECO:0000256" key="4">
    <source>
        <dbReference type="RuleBase" id="RU363090"/>
    </source>
</evidence>
<dbReference type="RefSeq" id="XP_013772779.1">
    <property type="nucleotide sequence ID" value="XM_013917325.2"/>
</dbReference>
<evidence type="ECO:0000256" key="2">
    <source>
        <dbReference type="ARBA" id="ARBA00022679"/>
    </source>
</evidence>
<keyword evidence="5" id="KW-1185">Reference proteome</keyword>
<name>A0ABM1B1C4_LIMPO</name>
<dbReference type="Proteomes" id="UP000694941">
    <property type="component" value="Unplaced"/>
</dbReference>
<dbReference type="Pfam" id="PF03770">
    <property type="entry name" value="IPK"/>
    <property type="match status" value="1"/>
</dbReference>
<evidence type="ECO:0000313" key="6">
    <source>
        <dbReference type="RefSeq" id="XP_013772779.1"/>
    </source>
</evidence>
<evidence type="ECO:0000256" key="1">
    <source>
        <dbReference type="ARBA" id="ARBA00007374"/>
    </source>
</evidence>
<dbReference type="GeneID" id="106457876"/>
<evidence type="ECO:0000313" key="7">
    <source>
        <dbReference type="RefSeq" id="XP_022239632.1"/>
    </source>
</evidence>
<proteinExistence type="inferred from homology"/>
<dbReference type="SUPFAM" id="SSF56104">
    <property type="entry name" value="SAICAR synthase-like"/>
    <property type="match status" value="1"/>
</dbReference>
<evidence type="ECO:0000313" key="5">
    <source>
        <dbReference type="Proteomes" id="UP000694941"/>
    </source>
</evidence>
<gene>
    <name evidence="6 7" type="primary">LOC106457876</name>
</gene>
<dbReference type="EC" id="2.7.-.-" evidence="4"/>
<evidence type="ECO:0000256" key="3">
    <source>
        <dbReference type="ARBA" id="ARBA00022777"/>
    </source>
</evidence>
<organism evidence="5 6">
    <name type="scientific">Limulus polyphemus</name>
    <name type="common">Atlantic horseshoe crab</name>
    <dbReference type="NCBI Taxonomy" id="6850"/>
    <lineage>
        <taxon>Eukaryota</taxon>
        <taxon>Metazoa</taxon>
        <taxon>Ecdysozoa</taxon>
        <taxon>Arthropoda</taxon>
        <taxon>Chelicerata</taxon>
        <taxon>Merostomata</taxon>
        <taxon>Xiphosura</taxon>
        <taxon>Limulidae</taxon>
        <taxon>Limulus</taxon>
    </lineage>
</organism>
<accession>A0ABM1B1C4</accession>
<dbReference type="PANTHER" id="PTHR12400">
    <property type="entry name" value="INOSITOL POLYPHOSPHATE KINASE"/>
    <property type="match status" value="1"/>
</dbReference>
<reference evidence="6 7" key="1">
    <citation type="submission" date="2025-05" db="UniProtKB">
        <authorList>
            <consortium name="RefSeq"/>
        </authorList>
    </citation>
    <scope>IDENTIFICATION</scope>
    <source>
        <tissue evidence="6 7">Muscle</tissue>
    </source>
</reference>
<protein>
    <recommendedName>
        <fullName evidence="4">Kinase</fullName>
        <ecNumber evidence="4">2.7.-.-</ecNumber>
    </recommendedName>
</protein>
<sequence>MSLRFSPWGRSSSIECLPRNYRLEKQLKIPKSEKTNEITCKSVVEMGDSDREGNDCFLSKTFETQNNTIEMNRGADFEDVTKMFRRSFEINKLYLQRCSVDSGHASFDSEMSPDSLRSSSYPLDEKGTSESIGQCIQVYSSPSCVSSAVTARTHRSCSTDSAIEHGNEDVTCLSLPFETRSNTFCVMTSDSDEKNREEVHRKRSLTIMQSVSCPMLTMPSVVISDHSSFTDQDLQIVDDYMKPSQDCLQVTLDDIAGCIPKNRRLSNSSSCSFMSSLSSVSWDDDACQSDVSETSVASSSKLSGWKKVRNIVHLCPFLQTYRKQKYPWVQLAGHQGNFKVGDQGSILKKLCGKEEACLKKLMNDSLKPFVPEFKGRVVTDEGEIFLELQDLLAGFEKACVMDVKIGLRTYLEDELAKAKAEPKLRKDMYEKMVHIDPTEPSEEEQRLKAITKPRYMVWRETISSTTTLGFRVEGIKKADGSSTKDFKKTKTKEQVLAVLKTFTDGYPDVVKKYMSRLKDLYSVLEKSKFFASHELIGSSLLFVHDAKNAGIWLIDFAKTRPLPPEVHISHHDPWQMGNHEDGFLLGLKNLVHLFQVLQENK</sequence>
<keyword evidence="3 4" id="KW-0418">Kinase</keyword>
<dbReference type="Gene3D" id="3.30.470.160">
    <property type="entry name" value="Inositol polyphosphate kinase"/>
    <property type="match status" value="1"/>
</dbReference>
<comment type="similarity">
    <text evidence="1 4">Belongs to the inositol phosphokinase (IPK) family.</text>
</comment>
<dbReference type="RefSeq" id="XP_022239632.1">
    <property type="nucleotide sequence ID" value="XM_022383924.1"/>
</dbReference>
<keyword evidence="2 4" id="KW-0808">Transferase</keyword>
<dbReference type="PANTHER" id="PTHR12400:SF97">
    <property type="entry name" value="KINASE"/>
    <property type="match status" value="1"/>
</dbReference>
<dbReference type="InterPro" id="IPR005522">
    <property type="entry name" value="IPK"/>
</dbReference>